<dbReference type="AlphaFoldDB" id="A0A0U1P3R2"/>
<dbReference type="Proteomes" id="UP000199087">
    <property type="component" value="Unassembled WGS sequence"/>
</dbReference>
<gene>
    <name evidence="1" type="ORF">BN000_04848</name>
</gene>
<name>A0A0U1P3R2_9BACI</name>
<sequence>MQLKGEFVKISKGDQIMSIQVKLKDIIEEMEIQFEESRSLLNIITGEIVLVTSEDLRAAEDEKPFDHLPEWEQENRMIAMDVVENFENYIELPTIYEVNEYEIMENFCLTVSDQRKQESLLRAIKGKGAFRRFKDKIIDLELEEQWYSYRDEQFKQIAIEWCQENNVNYIE</sequence>
<organism evidence="1 2">
    <name type="scientific">Neobacillus massiliamazoniensis</name>
    <dbReference type="NCBI Taxonomy" id="1499688"/>
    <lineage>
        <taxon>Bacteria</taxon>
        <taxon>Bacillati</taxon>
        <taxon>Bacillota</taxon>
        <taxon>Bacilli</taxon>
        <taxon>Bacillales</taxon>
        <taxon>Bacillaceae</taxon>
        <taxon>Neobacillus</taxon>
    </lineage>
</organism>
<evidence type="ECO:0000313" key="2">
    <source>
        <dbReference type="Proteomes" id="UP000199087"/>
    </source>
</evidence>
<evidence type="ECO:0000313" key="1">
    <source>
        <dbReference type="EMBL" id="CRK84798.1"/>
    </source>
</evidence>
<dbReference type="EMBL" id="CVRB01000005">
    <property type="protein sequence ID" value="CRK84798.1"/>
    <property type="molecule type" value="Genomic_DNA"/>
</dbReference>
<keyword evidence="2" id="KW-1185">Reference proteome</keyword>
<dbReference type="InterPro" id="IPR005361">
    <property type="entry name" value="UPF0158"/>
</dbReference>
<reference evidence="2" key="1">
    <citation type="submission" date="2015-05" db="EMBL/GenBank/DDBJ databases">
        <authorList>
            <person name="Urmite Genomes"/>
        </authorList>
    </citation>
    <scope>NUCLEOTIDE SEQUENCE [LARGE SCALE GENOMIC DNA]</scope>
    <source>
        <strain evidence="2">LF1</strain>
    </source>
</reference>
<accession>A0A0U1P3R2</accession>
<protein>
    <submittedName>
        <fullName evidence="1">Uncharacterized protein</fullName>
    </submittedName>
</protein>
<proteinExistence type="predicted"/>
<dbReference type="STRING" id="1499688.BN000_04848"/>
<dbReference type="Pfam" id="PF03682">
    <property type="entry name" value="UPF0158"/>
    <property type="match status" value="1"/>
</dbReference>